<evidence type="ECO:0000256" key="5">
    <source>
        <dbReference type="SAM" id="MobiDB-lite"/>
    </source>
</evidence>
<evidence type="ECO:0000256" key="6">
    <source>
        <dbReference type="SAM" id="Phobius"/>
    </source>
</evidence>
<evidence type="ECO:0000313" key="9">
    <source>
        <dbReference type="Proteomes" id="UP001054902"/>
    </source>
</evidence>
<proteinExistence type="predicted"/>
<comment type="caution">
    <text evidence="8">The sequence shown here is derived from an EMBL/GenBank/DDBJ whole genome shotgun (WGS) entry which is preliminary data.</text>
</comment>
<evidence type="ECO:0000256" key="3">
    <source>
        <dbReference type="ARBA" id="ARBA00022989"/>
    </source>
</evidence>
<keyword evidence="3 6" id="KW-1133">Transmembrane helix</keyword>
<feature type="transmembrane region" description="Helical" evidence="6">
    <location>
        <begin position="225"/>
        <end position="250"/>
    </location>
</feature>
<evidence type="ECO:0000313" key="8">
    <source>
        <dbReference type="EMBL" id="GFH45478.1"/>
    </source>
</evidence>
<feature type="region of interest" description="Disordered" evidence="5">
    <location>
        <begin position="22"/>
        <end position="51"/>
    </location>
</feature>
<comment type="subcellular location">
    <subcellularLocation>
        <location evidence="1">Membrane</location>
        <topology evidence="1">Multi-pass membrane protein</topology>
    </subcellularLocation>
</comment>
<feature type="domain" description="TLC" evidence="7">
    <location>
        <begin position="126"/>
        <end position="294"/>
    </location>
</feature>
<dbReference type="Pfam" id="PF03798">
    <property type="entry name" value="TRAM_LAG1_CLN8"/>
    <property type="match status" value="1"/>
</dbReference>
<feature type="transmembrane region" description="Helical" evidence="6">
    <location>
        <begin position="87"/>
        <end position="106"/>
    </location>
</feature>
<keyword evidence="4 6" id="KW-0472">Membrane</keyword>
<name>A0AAD3CH13_9STRA</name>
<dbReference type="GO" id="GO:0016020">
    <property type="term" value="C:membrane"/>
    <property type="evidence" value="ECO:0007669"/>
    <property type="project" value="UniProtKB-SubCell"/>
</dbReference>
<dbReference type="EMBL" id="BLLK01000020">
    <property type="protein sequence ID" value="GFH45478.1"/>
    <property type="molecule type" value="Genomic_DNA"/>
</dbReference>
<evidence type="ECO:0000256" key="1">
    <source>
        <dbReference type="ARBA" id="ARBA00004141"/>
    </source>
</evidence>
<organism evidence="8 9">
    <name type="scientific">Chaetoceros tenuissimus</name>
    <dbReference type="NCBI Taxonomy" id="426638"/>
    <lineage>
        <taxon>Eukaryota</taxon>
        <taxon>Sar</taxon>
        <taxon>Stramenopiles</taxon>
        <taxon>Ochrophyta</taxon>
        <taxon>Bacillariophyta</taxon>
        <taxon>Coscinodiscophyceae</taxon>
        <taxon>Chaetocerotophycidae</taxon>
        <taxon>Chaetocerotales</taxon>
        <taxon>Chaetocerotaceae</taxon>
        <taxon>Chaetoceros</taxon>
    </lineage>
</organism>
<evidence type="ECO:0000259" key="7">
    <source>
        <dbReference type="Pfam" id="PF03798"/>
    </source>
</evidence>
<keyword evidence="9" id="KW-1185">Reference proteome</keyword>
<feature type="transmembrane region" description="Helical" evidence="6">
    <location>
        <begin position="126"/>
        <end position="148"/>
    </location>
</feature>
<accession>A0AAD3CH13</accession>
<sequence>MADPKKKEQNIIKNLSDHHSTVMETLRRRPVPSSSIQSRGKNDGQRKISQRKTSNLVEHHYNFDSQRNLLPGLPKQDQDLARDIHDFFNLIILVPIIALNVLNWNWDKLFKKPISKFGIPFVDSWTGLYFNEFFLTCMAYFVIDLLWVVIIPRSVKSPMVIIKHHVATILYLQIPYFVPSTRFLFGVLMSVEINTWCLIARRVFNKQGFPPWTINLPFLSMVSIRIKLISICFYITWISIRCLLYPYVLLVFYKMATAKGGNYLNEKERMALAIGVCLHAVFCYLNACWTIDLIYQKIRQWKSKEKIISSGL</sequence>
<dbReference type="InterPro" id="IPR006634">
    <property type="entry name" value="TLC-dom"/>
</dbReference>
<reference evidence="8 9" key="1">
    <citation type="journal article" date="2021" name="Sci. Rep.">
        <title>The genome of the diatom Chaetoceros tenuissimus carries an ancient integrated fragment of an extant virus.</title>
        <authorList>
            <person name="Hongo Y."/>
            <person name="Kimura K."/>
            <person name="Takaki Y."/>
            <person name="Yoshida Y."/>
            <person name="Baba S."/>
            <person name="Kobayashi G."/>
            <person name="Nagasaki K."/>
            <person name="Hano T."/>
            <person name="Tomaru Y."/>
        </authorList>
    </citation>
    <scope>NUCLEOTIDE SEQUENCE [LARGE SCALE GENOMIC DNA]</scope>
    <source>
        <strain evidence="8 9">NIES-3715</strain>
    </source>
</reference>
<protein>
    <recommendedName>
        <fullName evidence="7">TLC domain-containing protein</fullName>
    </recommendedName>
</protein>
<evidence type="ECO:0000256" key="2">
    <source>
        <dbReference type="ARBA" id="ARBA00022692"/>
    </source>
</evidence>
<keyword evidence="2 6" id="KW-0812">Transmembrane</keyword>
<evidence type="ECO:0000256" key="4">
    <source>
        <dbReference type="ARBA" id="ARBA00023136"/>
    </source>
</evidence>
<gene>
    <name evidence="8" type="ORF">CTEN210_01952</name>
</gene>
<feature type="transmembrane region" description="Helical" evidence="6">
    <location>
        <begin position="270"/>
        <end position="295"/>
    </location>
</feature>
<dbReference type="Proteomes" id="UP001054902">
    <property type="component" value="Unassembled WGS sequence"/>
</dbReference>
<dbReference type="AlphaFoldDB" id="A0AAD3CH13"/>